<dbReference type="PANTHER" id="PTHR34322">
    <property type="entry name" value="TRANSPOSASE, Y1_TNP DOMAIN-CONTAINING"/>
    <property type="match status" value="1"/>
</dbReference>
<dbReference type="SUPFAM" id="SSF143422">
    <property type="entry name" value="Transposase IS200-like"/>
    <property type="match status" value="1"/>
</dbReference>
<comment type="caution">
    <text evidence="3">The sequence shown here is derived from an EMBL/GenBank/DDBJ whole genome shotgun (WGS) entry which is preliminary data.</text>
</comment>
<dbReference type="SMART" id="SM01321">
    <property type="entry name" value="Y1_Tnp"/>
    <property type="match status" value="1"/>
</dbReference>
<feature type="domain" description="Transposase IS200-like" evidence="2">
    <location>
        <begin position="10"/>
        <end position="122"/>
    </location>
</feature>
<dbReference type="Gene3D" id="1.10.1750.10">
    <property type="match status" value="1"/>
</dbReference>
<dbReference type="SUPFAM" id="SSF48295">
    <property type="entry name" value="TrpR-like"/>
    <property type="match status" value="1"/>
</dbReference>
<dbReference type="GO" id="GO:0005524">
    <property type="term" value="F:ATP binding"/>
    <property type="evidence" value="ECO:0007669"/>
    <property type="project" value="InterPro"/>
</dbReference>
<dbReference type="SMART" id="SM00760">
    <property type="entry name" value="Bac_DnaA_C"/>
    <property type="match status" value="1"/>
</dbReference>
<dbReference type="GO" id="GO:0004803">
    <property type="term" value="F:transposase activity"/>
    <property type="evidence" value="ECO:0007669"/>
    <property type="project" value="InterPro"/>
</dbReference>
<dbReference type="InterPro" id="IPR002686">
    <property type="entry name" value="Transposase_17"/>
</dbReference>
<dbReference type="InterPro" id="IPR010921">
    <property type="entry name" value="Trp_repressor/repl_initiator"/>
</dbReference>
<dbReference type="Proteomes" id="UP000632828">
    <property type="component" value="Unassembled WGS sequence"/>
</dbReference>
<dbReference type="PANTHER" id="PTHR34322:SF2">
    <property type="entry name" value="TRANSPOSASE IS200-LIKE DOMAIN-CONTAINING PROTEIN"/>
    <property type="match status" value="1"/>
</dbReference>
<evidence type="ECO:0000259" key="1">
    <source>
        <dbReference type="SMART" id="SM00760"/>
    </source>
</evidence>
<sequence>MMARKPRLHFPGAIYHVSLRANGAQQVCTDVADYTRLLLLIQEGIEKFGHRVHAYVLLPTEVRLVVEVDDVPLARIMQQLGFRYTRWFNDRHQQQGHLFQGRYKAILIDPERYLLSLVRDLHLAAVTGAVDSDPMGYPWSSHRAYCGREQVLWLTRTLVFSHFEETGIRALMRFHAYVNEGLVEPAGLSFYCGGDYDPRILGDKDYARSALKLARQICPPEVEPERLLALVLRDFGLTEAELAAAGKNRQCAQARAFLGWLCLETAGMTLTALGQRLGRDVSSLSSAIRRLQLAAKTDTQLLERYQYLYEKSLKP</sequence>
<dbReference type="Pfam" id="PF01797">
    <property type="entry name" value="Y1_Tnp"/>
    <property type="match status" value="1"/>
</dbReference>
<dbReference type="InterPro" id="IPR036515">
    <property type="entry name" value="Transposase_17_sf"/>
</dbReference>
<dbReference type="AlphaFoldDB" id="A0A8J6QV31"/>
<dbReference type="Pfam" id="PF08299">
    <property type="entry name" value="Bac_DnaA_C"/>
    <property type="match status" value="1"/>
</dbReference>
<dbReference type="InterPro" id="IPR013159">
    <property type="entry name" value="DnaA_C"/>
</dbReference>
<reference evidence="3" key="1">
    <citation type="submission" date="2020-09" db="EMBL/GenBank/DDBJ databases">
        <title>Pelobacter alkaliphilus sp. nov., a novel anaerobic arsenate-reducing bacterium from terrestrial mud volcano.</title>
        <authorList>
            <person name="Khomyakova M.A."/>
            <person name="Merkel A.Y."/>
            <person name="Slobodkin A.I."/>
        </authorList>
    </citation>
    <scope>NUCLEOTIDE SEQUENCE</scope>
    <source>
        <strain evidence="3">M08fum</strain>
    </source>
</reference>
<gene>
    <name evidence="3" type="ORF">ICT70_10815</name>
</gene>
<proteinExistence type="predicted"/>
<dbReference type="EMBL" id="JACWUN010000012">
    <property type="protein sequence ID" value="MBD1401165.1"/>
    <property type="molecule type" value="Genomic_DNA"/>
</dbReference>
<keyword evidence="4" id="KW-1185">Reference proteome</keyword>
<feature type="domain" description="Chromosomal replication initiator DnaA C-terminal" evidence="1">
    <location>
        <begin position="223"/>
        <end position="291"/>
    </location>
</feature>
<evidence type="ECO:0000313" key="4">
    <source>
        <dbReference type="Proteomes" id="UP000632828"/>
    </source>
</evidence>
<evidence type="ECO:0000259" key="2">
    <source>
        <dbReference type="SMART" id="SM01321"/>
    </source>
</evidence>
<evidence type="ECO:0000313" key="3">
    <source>
        <dbReference type="EMBL" id="MBD1401165.1"/>
    </source>
</evidence>
<organism evidence="3 4">
    <name type="scientific">Pelovirga terrestris</name>
    <dbReference type="NCBI Taxonomy" id="2771352"/>
    <lineage>
        <taxon>Bacteria</taxon>
        <taxon>Pseudomonadati</taxon>
        <taxon>Thermodesulfobacteriota</taxon>
        <taxon>Desulfuromonadia</taxon>
        <taxon>Geobacterales</taxon>
        <taxon>Geobacteraceae</taxon>
        <taxon>Pelovirga</taxon>
    </lineage>
</organism>
<protein>
    <submittedName>
        <fullName evidence="3">Transposase</fullName>
    </submittedName>
</protein>
<dbReference type="GO" id="GO:0006270">
    <property type="term" value="P:DNA replication initiation"/>
    <property type="evidence" value="ECO:0007669"/>
    <property type="project" value="InterPro"/>
</dbReference>
<dbReference type="Gene3D" id="3.30.70.1290">
    <property type="entry name" value="Transposase IS200-like"/>
    <property type="match status" value="1"/>
</dbReference>
<name>A0A8J6QV31_9BACT</name>
<dbReference type="GO" id="GO:0006275">
    <property type="term" value="P:regulation of DNA replication"/>
    <property type="evidence" value="ECO:0007669"/>
    <property type="project" value="InterPro"/>
</dbReference>
<accession>A0A8J6QV31</accession>
<dbReference type="GO" id="GO:0006313">
    <property type="term" value="P:DNA transposition"/>
    <property type="evidence" value="ECO:0007669"/>
    <property type="project" value="InterPro"/>
</dbReference>
<dbReference type="GO" id="GO:0043565">
    <property type="term" value="F:sequence-specific DNA binding"/>
    <property type="evidence" value="ECO:0007669"/>
    <property type="project" value="InterPro"/>
</dbReference>
<dbReference type="RefSeq" id="WP_191156469.1">
    <property type="nucleotide sequence ID" value="NZ_JACWUN010000012.1"/>
</dbReference>